<dbReference type="InterPro" id="IPR058922">
    <property type="entry name" value="WHD_DRP"/>
</dbReference>
<feature type="domain" description="Disease resistance R13L4/SHOC-2-like LRR" evidence="6">
    <location>
        <begin position="627"/>
        <end position="1003"/>
    </location>
</feature>
<dbReference type="Gene3D" id="3.40.50.300">
    <property type="entry name" value="P-loop containing nucleotide triphosphate hydrolases"/>
    <property type="match status" value="1"/>
</dbReference>
<feature type="compositionally biased region" description="Pro residues" evidence="3">
    <location>
        <begin position="1119"/>
        <end position="1130"/>
    </location>
</feature>
<dbReference type="RefSeq" id="XP_073361572.1">
    <property type="nucleotide sequence ID" value="XM_073505471.1"/>
</dbReference>
<organism evidence="7 8">
    <name type="scientific">Aegilops tauschii subsp. strangulata</name>
    <name type="common">Goatgrass</name>
    <dbReference type="NCBI Taxonomy" id="200361"/>
    <lineage>
        <taxon>Eukaryota</taxon>
        <taxon>Viridiplantae</taxon>
        <taxon>Streptophyta</taxon>
        <taxon>Embryophyta</taxon>
        <taxon>Tracheophyta</taxon>
        <taxon>Spermatophyta</taxon>
        <taxon>Magnoliopsida</taxon>
        <taxon>Liliopsida</taxon>
        <taxon>Poales</taxon>
        <taxon>Poaceae</taxon>
        <taxon>BOP clade</taxon>
        <taxon>Pooideae</taxon>
        <taxon>Triticodae</taxon>
        <taxon>Triticeae</taxon>
        <taxon>Triticinae</taxon>
        <taxon>Aegilops</taxon>
    </lineage>
</organism>
<reference evidence="7" key="5">
    <citation type="journal article" date="2021" name="G3 (Bethesda)">
        <title>Aegilops tauschii genome assembly Aet v5.0 features greater sequence contiguity and improved annotation.</title>
        <authorList>
            <person name="Wang L."/>
            <person name="Zhu T."/>
            <person name="Rodriguez J.C."/>
            <person name="Deal K.R."/>
            <person name="Dubcovsky J."/>
            <person name="McGuire P.E."/>
            <person name="Lux T."/>
            <person name="Spannagl M."/>
            <person name="Mayer K.F.X."/>
            <person name="Baldrich P."/>
            <person name="Meyers B.C."/>
            <person name="Huo N."/>
            <person name="Gu Y.Q."/>
            <person name="Zhou H."/>
            <person name="Devos K.M."/>
            <person name="Bennetzen J.L."/>
            <person name="Unver T."/>
            <person name="Budak H."/>
            <person name="Gulick P.J."/>
            <person name="Galiba G."/>
            <person name="Kalapos B."/>
            <person name="Nelson D.R."/>
            <person name="Li P."/>
            <person name="You F.M."/>
            <person name="Luo M.C."/>
            <person name="Dvorak J."/>
        </authorList>
    </citation>
    <scope>NUCLEOTIDE SEQUENCE [LARGE SCALE GENOMIC DNA]</scope>
    <source>
        <strain evidence="7">cv. AL8/78</strain>
    </source>
</reference>
<keyword evidence="2" id="KW-0611">Plant defense</keyword>
<dbReference type="InterPro" id="IPR002182">
    <property type="entry name" value="NB-ARC"/>
</dbReference>
<dbReference type="Pfam" id="PF00931">
    <property type="entry name" value="NB-ARC"/>
    <property type="match status" value="1"/>
</dbReference>
<dbReference type="Proteomes" id="UP000015105">
    <property type="component" value="Chromosome 7D"/>
</dbReference>
<dbReference type="KEGG" id="ats:109736244"/>
<reference evidence="8" key="2">
    <citation type="journal article" date="2017" name="Nat. Plants">
        <title>The Aegilops tauschii genome reveals multiple impacts of transposons.</title>
        <authorList>
            <person name="Zhao G."/>
            <person name="Zou C."/>
            <person name="Li K."/>
            <person name="Wang K."/>
            <person name="Li T."/>
            <person name="Gao L."/>
            <person name="Zhang X."/>
            <person name="Wang H."/>
            <person name="Yang Z."/>
            <person name="Liu X."/>
            <person name="Jiang W."/>
            <person name="Mao L."/>
            <person name="Kong X."/>
            <person name="Jiao Y."/>
            <person name="Jia J."/>
        </authorList>
    </citation>
    <scope>NUCLEOTIDE SEQUENCE [LARGE SCALE GENOMIC DNA]</scope>
    <source>
        <strain evidence="8">cv. AL8/78</strain>
    </source>
</reference>
<dbReference type="Gene3D" id="3.80.10.10">
    <property type="entry name" value="Ribonuclease Inhibitor"/>
    <property type="match status" value="1"/>
</dbReference>
<dbReference type="InterPro" id="IPR055414">
    <property type="entry name" value="LRR_R13L4/SHOC2-like"/>
</dbReference>
<dbReference type="Gramene" id="AET7Gv21278800.3">
    <property type="protein sequence ID" value="AET7Gv21278800.3"/>
    <property type="gene ID" value="AET7Gv21278800"/>
</dbReference>
<dbReference type="EnsemblPlants" id="AET7Gv21278800.3">
    <property type="protein sequence ID" value="AET7Gv21278800.3"/>
    <property type="gene ID" value="AET7Gv21278800"/>
</dbReference>
<dbReference type="EnsemblPlants" id="AET7Gv21278800.2">
    <property type="protein sequence ID" value="AET7Gv21278800.2"/>
    <property type="gene ID" value="AET7Gv21278800"/>
</dbReference>
<dbReference type="GO" id="GO:0002758">
    <property type="term" value="P:innate immune response-activating signaling pathway"/>
    <property type="evidence" value="ECO:0007669"/>
    <property type="project" value="UniProtKB-ARBA"/>
</dbReference>
<dbReference type="STRING" id="200361.A0A453T7Q3"/>
<dbReference type="PANTHER" id="PTHR23155">
    <property type="entry name" value="DISEASE RESISTANCE PROTEIN RP"/>
    <property type="match status" value="1"/>
</dbReference>
<dbReference type="SUPFAM" id="SSF52058">
    <property type="entry name" value="L domain-like"/>
    <property type="match status" value="1"/>
</dbReference>
<proteinExistence type="predicted"/>
<feature type="domain" description="Disease resistance protein winged helix" evidence="5">
    <location>
        <begin position="507"/>
        <end position="578"/>
    </location>
</feature>
<dbReference type="PANTHER" id="PTHR23155:SF1094">
    <property type="entry name" value="OS11G0686400 PROTEIN"/>
    <property type="match status" value="1"/>
</dbReference>
<dbReference type="InterPro" id="IPR044974">
    <property type="entry name" value="Disease_R_plants"/>
</dbReference>
<evidence type="ECO:0000256" key="2">
    <source>
        <dbReference type="ARBA" id="ARBA00022821"/>
    </source>
</evidence>
<dbReference type="GO" id="GO:0009626">
    <property type="term" value="P:plant-type hypersensitive response"/>
    <property type="evidence" value="ECO:0007669"/>
    <property type="project" value="UniProtKB-ARBA"/>
</dbReference>
<protein>
    <submittedName>
        <fullName evidence="7">Uncharacterized protein</fullName>
    </submittedName>
</protein>
<accession>A0A453T7Q3</accession>
<dbReference type="InterPro" id="IPR027417">
    <property type="entry name" value="P-loop_NTPase"/>
</dbReference>
<feature type="compositionally biased region" description="Pro residues" evidence="3">
    <location>
        <begin position="1080"/>
        <end position="1092"/>
    </location>
</feature>
<evidence type="ECO:0000313" key="8">
    <source>
        <dbReference type="Proteomes" id="UP000015105"/>
    </source>
</evidence>
<sequence length="1130" mass="126072">MSRGEPVNQLLGRFTHRSGLLSTQSFLSFPHVCRGIGVCCVVLFHFVHALLSWPSDSLVKIEISLVEKAGMDDLDAALLRAGIAADPDLEAAMQAPVTVMLGPSALLLRELDSSGQSLLSAEELRLLRYALRELCIPLKNMSEDDGASFMARWWMKIVRELCYDTQDYLNFVQSARDRRDFSELPDRAKAVYSGLLARAMDARERRRGFQWSPKTARPDTQEARDRRLSKILARMPGSFGVRTTPGAVVVGAPNKLVELLALDDDVDDKTLKVIPIIGCAGVGKTTAARTLYHKHGGKFQCRAFVSASQNPDMRGVLTSMLAQLKAPWPPGFPDVLDLIGAISKHLQGKGYFIVLDDLWTASVWHIVSRAFPRGDQRSRIITTTQVHDVALACSGYHSVRIYKMELLDEYESRKLFFRRVFTSAPGDGCSPATKEVSYEIIRKCEGLPLAIVSIAGLLASELSIVMEDWRNIQNSFPSTSQGMNDVLNLIYNSLPPGLRTCLLYLSMYPQGYVMKKAELVRHWVAEGFFGDVEGTVTLKIAECYFDELVSRAMVQAVDTNHIGEVLSCTVHHLVLDFIRSKSLDENFVTTVDYSESILANTDKVRRLSIQFGGVKSACIPETIVTSKVRSLAYWGFFKCAPPSIMDYGFLRILDLHIWADEDNETFDLIGIGNLFLLKYLTIECNITVKLPHKIGMLRYLETLEVDARLFAVPSDIVDLERLLHLRLPSESILPQGVAHMTSLRTLGNFDLSRYSTENVLQLGGLSNLQDLQLTCAMVQPAEILEKIMQRLGPIVVKLSFLRTITLVPSSVASHQDDARAVPTSIIISPDGFSMVSPPQHLRLRRIELSRHCCIFFHVPKWFGELWSLRILKIAIRSLSRSDIEILERMTALAALTLYNQTTPTEKMIMTDGGFYRLTYFKFLCAAPCLSFEQGVMPKLQKLNIGFNSDQWRPDTFETVGFSHLRGLTDVCVRVGVGAADNFNIEVAESALEAVVRNHPNSPRMRIKFVDVIFDGEEDENTATHENQEGKESRSARGQDGKQYATRDKHQQWWPPMTAPSHYKAAPRSTAMQAGALSKAVPPPRAAAPPPTSSSPSKPLPSSSRNSPPRSRRHGSRISPPRPTSPPQPKR</sequence>
<evidence type="ECO:0000313" key="7">
    <source>
        <dbReference type="EnsemblPlants" id="AET7Gv21278800.2"/>
    </source>
</evidence>
<reference evidence="7" key="3">
    <citation type="journal article" date="2017" name="Nature">
        <title>Genome sequence of the progenitor of the wheat D genome Aegilops tauschii.</title>
        <authorList>
            <person name="Luo M.C."/>
            <person name="Gu Y.Q."/>
            <person name="Puiu D."/>
            <person name="Wang H."/>
            <person name="Twardziok S.O."/>
            <person name="Deal K.R."/>
            <person name="Huo N."/>
            <person name="Zhu T."/>
            <person name="Wang L."/>
            <person name="Wang Y."/>
            <person name="McGuire P.E."/>
            <person name="Liu S."/>
            <person name="Long H."/>
            <person name="Ramasamy R.K."/>
            <person name="Rodriguez J.C."/>
            <person name="Van S.L."/>
            <person name="Yuan L."/>
            <person name="Wang Z."/>
            <person name="Xia Z."/>
            <person name="Xiao L."/>
            <person name="Anderson O.D."/>
            <person name="Ouyang S."/>
            <person name="Liang Y."/>
            <person name="Zimin A.V."/>
            <person name="Pertea G."/>
            <person name="Qi P."/>
            <person name="Bennetzen J.L."/>
            <person name="Dai X."/>
            <person name="Dawson M.W."/>
            <person name="Muller H.G."/>
            <person name="Kugler K."/>
            <person name="Rivarola-Duarte L."/>
            <person name="Spannagl M."/>
            <person name="Mayer K.F.X."/>
            <person name="Lu F.H."/>
            <person name="Bevan M.W."/>
            <person name="Leroy P."/>
            <person name="Li P."/>
            <person name="You F.M."/>
            <person name="Sun Q."/>
            <person name="Liu Z."/>
            <person name="Lyons E."/>
            <person name="Wicker T."/>
            <person name="Salzberg S.L."/>
            <person name="Devos K.M."/>
            <person name="Dvorak J."/>
        </authorList>
    </citation>
    <scope>NUCLEOTIDE SEQUENCE [LARGE SCALE GENOMIC DNA]</scope>
    <source>
        <strain evidence="7">cv. AL8/78</strain>
    </source>
</reference>
<evidence type="ECO:0000256" key="3">
    <source>
        <dbReference type="SAM" id="MobiDB-lite"/>
    </source>
</evidence>
<feature type="compositionally biased region" description="Basic and acidic residues" evidence="3">
    <location>
        <begin position="1021"/>
        <end position="1050"/>
    </location>
</feature>
<evidence type="ECO:0000259" key="5">
    <source>
        <dbReference type="Pfam" id="PF23559"/>
    </source>
</evidence>
<dbReference type="Gramene" id="AET7Gv21278800.1">
    <property type="protein sequence ID" value="AET7Gv21278800.1"/>
    <property type="gene ID" value="AET7Gv21278800"/>
</dbReference>
<feature type="domain" description="NB-ARC" evidence="4">
    <location>
        <begin position="268"/>
        <end position="422"/>
    </location>
</feature>
<dbReference type="SUPFAM" id="SSF52540">
    <property type="entry name" value="P-loop containing nucleoside triphosphate hydrolases"/>
    <property type="match status" value="1"/>
</dbReference>
<dbReference type="RefSeq" id="XP_040251044.2">
    <property type="nucleotide sequence ID" value="XM_040395110.3"/>
</dbReference>
<keyword evidence="1" id="KW-0677">Repeat</keyword>
<evidence type="ECO:0000256" key="1">
    <source>
        <dbReference type="ARBA" id="ARBA00022737"/>
    </source>
</evidence>
<dbReference type="Gene3D" id="1.10.10.10">
    <property type="entry name" value="Winged helix-like DNA-binding domain superfamily/Winged helix DNA-binding domain"/>
    <property type="match status" value="1"/>
</dbReference>
<dbReference type="FunFam" id="1.10.10.10:FF:000322">
    <property type="entry name" value="Probable disease resistance protein At1g63360"/>
    <property type="match status" value="1"/>
</dbReference>
<dbReference type="OMA" id="RYGFFFR"/>
<reference evidence="8" key="1">
    <citation type="journal article" date="2014" name="Science">
        <title>Ancient hybridizations among the ancestral genomes of bread wheat.</title>
        <authorList>
            <consortium name="International Wheat Genome Sequencing Consortium,"/>
            <person name="Marcussen T."/>
            <person name="Sandve S.R."/>
            <person name="Heier L."/>
            <person name="Spannagl M."/>
            <person name="Pfeifer M."/>
            <person name="Jakobsen K.S."/>
            <person name="Wulff B.B."/>
            <person name="Steuernagel B."/>
            <person name="Mayer K.F."/>
            <person name="Olsen O.A."/>
        </authorList>
    </citation>
    <scope>NUCLEOTIDE SEQUENCE [LARGE SCALE GENOMIC DNA]</scope>
    <source>
        <strain evidence="8">cv. AL8/78</strain>
    </source>
</reference>
<keyword evidence="8" id="KW-1185">Reference proteome</keyword>
<reference evidence="7" key="4">
    <citation type="submission" date="2019-03" db="UniProtKB">
        <authorList>
            <consortium name="EnsemblPlants"/>
        </authorList>
    </citation>
    <scope>IDENTIFICATION</scope>
</reference>
<dbReference type="OrthoDB" id="690487at2759"/>
<dbReference type="GO" id="GO:0042742">
    <property type="term" value="P:defense response to bacterium"/>
    <property type="evidence" value="ECO:0007669"/>
    <property type="project" value="UniProtKB-ARBA"/>
</dbReference>
<dbReference type="GeneID" id="109736244"/>
<feature type="compositionally biased region" description="Low complexity" evidence="3">
    <location>
        <begin position="1093"/>
        <end position="1108"/>
    </location>
</feature>
<dbReference type="Pfam" id="PF23559">
    <property type="entry name" value="WHD_DRP"/>
    <property type="match status" value="1"/>
</dbReference>
<evidence type="ECO:0000259" key="4">
    <source>
        <dbReference type="Pfam" id="PF00931"/>
    </source>
</evidence>
<feature type="region of interest" description="Disordered" evidence="3">
    <location>
        <begin position="1019"/>
        <end position="1130"/>
    </location>
</feature>
<dbReference type="InterPro" id="IPR036388">
    <property type="entry name" value="WH-like_DNA-bd_sf"/>
</dbReference>
<dbReference type="Gramene" id="AET7Gv21278800.2">
    <property type="protein sequence ID" value="AET7Gv21278800.2"/>
    <property type="gene ID" value="AET7Gv21278800"/>
</dbReference>
<dbReference type="AlphaFoldDB" id="A0A453T7Q3"/>
<dbReference type="InterPro" id="IPR032675">
    <property type="entry name" value="LRR_dom_sf"/>
</dbReference>
<dbReference type="PRINTS" id="PR00364">
    <property type="entry name" value="DISEASERSIST"/>
</dbReference>
<dbReference type="EnsemblPlants" id="AET7Gv21278800.1">
    <property type="protein sequence ID" value="AET7Gv21278800.1"/>
    <property type="gene ID" value="AET7Gv21278800"/>
</dbReference>
<evidence type="ECO:0000259" key="6">
    <source>
        <dbReference type="Pfam" id="PF23598"/>
    </source>
</evidence>
<dbReference type="GO" id="GO:0043531">
    <property type="term" value="F:ADP binding"/>
    <property type="evidence" value="ECO:0007669"/>
    <property type="project" value="InterPro"/>
</dbReference>
<dbReference type="RefSeq" id="XP_045087046.1">
    <property type="nucleotide sequence ID" value="XM_045231111.2"/>
</dbReference>
<dbReference type="Pfam" id="PF23598">
    <property type="entry name" value="LRR_14"/>
    <property type="match status" value="1"/>
</dbReference>
<name>A0A453T7Q3_AEGTS</name>